<evidence type="ECO:0000256" key="1">
    <source>
        <dbReference type="SAM" id="Phobius"/>
    </source>
</evidence>
<name>A0A1I5DJ37_9FLAO</name>
<keyword evidence="3" id="KW-1185">Reference proteome</keyword>
<accession>A0A1I5DJ37</accession>
<dbReference type="Proteomes" id="UP000199153">
    <property type="component" value="Unassembled WGS sequence"/>
</dbReference>
<sequence length="176" mass="20667">MCYKMILDILTAIGTVGAVAIGMAAIYHANKNSKREIKTHKLEEIFELIQSLSRDYGKFKELYFSIEDLRDKEKKDIQTLSDYYKIRDEKLPSADRHKIIADLSRLEVLTKCYTEDSLLNKILKYEDLMYSFSDFVFNGGSMHQELKWKNGFPDYEEYSILIEELKTQIIGQIKRK</sequence>
<reference evidence="2 3" key="1">
    <citation type="submission" date="2016-10" db="EMBL/GenBank/DDBJ databases">
        <authorList>
            <person name="de Groot N.N."/>
        </authorList>
    </citation>
    <scope>NUCLEOTIDE SEQUENCE [LARGE SCALE GENOMIC DNA]</scope>
    <source>
        <strain evidence="2 3">DSM 17794</strain>
    </source>
</reference>
<dbReference type="EMBL" id="FOVL01000038">
    <property type="protein sequence ID" value="SFN99166.1"/>
    <property type="molecule type" value="Genomic_DNA"/>
</dbReference>
<keyword evidence="1" id="KW-0812">Transmembrane</keyword>
<proteinExistence type="predicted"/>
<dbReference type="STRING" id="287099.SAMN05660413_03357"/>
<feature type="transmembrane region" description="Helical" evidence="1">
    <location>
        <begin position="6"/>
        <end position="27"/>
    </location>
</feature>
<keyword evidence="1" id="KW-1133">Transmembrane helix</keyword>
<gene>
    <name evidence="2" type="ORF">SAMN05660413_03357</name>
</gene>
<evidence type="ECO:0000313" key="2">
    <source>
        <dbReference type="EMBL" id="SFN99166.1"/>
    </source>
</evidence>
<evidence type="ECO:0000313" key="3">
    <source>
        <dbReference type="Proteomes" id="UP000199153"/>
    </source>
</evidence>
<organism evidence="2 3">
    <name type="scientific">Salegentibacter flavus</name>
    <dbReference type="NCBI Taxonomy" id="287099"/>
    <lineage>
        <taxon>Bacteria</taxon>
        <taxon>Pseudomonadati</taxon>
        <taxon>Bacteroidota</taxon>
        <taxon>Flavobacteriia</taxon>
        <taxon>Flavobacteriales</taxon>
        <taxon>Flavobacteriaceae</taxon>
        <taxon>Salegentibacter</taxon>
    </lineage>
</organism>
<keyword evidence="1" id="KW-0472">Membrane</keyword>
<protein>
    <submittedName>
        <fullName evidence="2">Uncharacterized protein</fullName>
    </submittedName>
</protein>
<dbReference type="AlphaFoldDB" id="A0A1I5DJ37"/>